<dbReference type="InterPro" id="IPR043128">
    <property type="entry name" value="Rev_trsase/Diguanyl_cyclase"/>
</dbReference>
<gene>
    <name evidence="4" type="ORF">SAMN05421748_107296</name>
</gene>
<dbReference type="SUPFAM" id="SSF141868">
    <property type="entry name" value="EAL domain-like"/>
    <property type="match status" value="1"/>
</dbReference>
<keyword evidence="1" id="KW-0812">Transmembrane</keyword>
<dbReference type="Gene3D" id="3.30.70.270">
    <property type="match status" value="1"/>
</dbReference>
<protein>
    <submittedName>
        <fullName evidence="4">Diguanylate cyclase (GGDEF) domain-containing protein</fullName>
    </submittedName>
</protein>
<feature type="transmembrane region" description="Helical" evidence="1">
    <location>
        <begin position="25"/>
        <end position="45"/>
    </location>
</feature>
<evidence type="ECO:0000259" key="3">
    <source>
        <dbReference type="PROSITE" id="PS50887"/>
    </source>
</evidence>
<reference evidence="4 5" key="1">
    <citation type="submission" date="2017-09" db="EMBL/GenBank/DDBJ databases">
        <authorList>
            <person name="Ehlers B."/>
            <person name="Leendertz F.H."/>
        </authorList>
    </citation>
    <scope>NUCLEOTIDE SEQUENCE [LARGE SCALE GENOMIC DNA]</scope>
    <source>
        <strain evidence="4 5">CGMCC 4.6857</strain>
    </source>
</reference>
<dbReference type="SMART" id="SM00052">
    <property type="entry name" value="EAL"/>
    <property type="match status" value="1"/>
</dbReference>
<dbReference type="CDD" id="cd01949">
    <property type="entry name" value="GGDEF"/>
    <property type="match status" value="1"/>
</dbReference>
<feature type="transmembrane region" description="Helical" evidence="1">
    <location>
        <begin position="88"/>
        <end position="108"/>
    </location>
</feature>
<feature type="transmembrane region" description="Helical" evidence="1">
    <location>
        <begin position="57"/>
        <end position="76"/>
    </location>
</feature>
<dbReference type="PROSITE" id="PS50887">
    <property type="entry name" value="GGDEF"/>
    <property type="match status" value="1"/>
</dbReference>
<keyword evidence="5" id="KW-1185">Reference proteome</keyword>
<dbReference type="CDD" id="cd01948">
    <property type="entry name" value="EAL"/>
    <property type="match status" value="1"/>
</dbReference>
<keyword evidence="1" id="KW-1133">Transmembrane helix</keyword>
<feature type="transmembrane region" description="Helical" evidence="1">
    <location>
        <begin position="115"/>
        <end position="132"/>
    </location>
</feature>
<evidence type="ECO:0000313" key="4">
    <source>
        <dbReference type="EMBL" id="SNY45800.1"/>
    </source>
</evidence>
<feature type="transmembrane region" description="Helical" evidence="1">
    <location>
        <begin position="152"/>
        <end position="170"/>
    </location>
</feature>
<dbReference type="NCBIfam" id="TIGR00254">
    <property type="entry name" value="GGDEF"/>
    <property type="match status" value="1"/>
</dbReference>
<dbReference type="PROSITE" id="PS50883">
    <property type="entry name" value="EAL"/>
    <property type="match status" value="1"/>
</dbReference>
<dbReference type="InterPro" id="IPR000160">
    <property type="entry name" value="GGDEF_dom"/>
</dbReference>
<feature type="transmembrane region" description="Helical" evidence="1">
    <location>
        <begin position="242"/>
        <end position="262"/>
    </location>
</feature>
<keyword evidence="1" id="KW-0472">Membrane</keyword>
<dbReference type="PANTHER" id="PTHR44757">
    <property type="entry name" value="DIGUANYLATE CYCLASE DGCP"/>
    <property type="match status" value="1"/>
</dbReference>
<accession>A0A285ICV5</accession>
<organism evidence="4 5">
    <name type="scientific">Paractinoplanes atraurantiacus</name>
    <dbReference type="NCBI Taxonomy" id="1036182"/>
    <lineage>
        <taxon>Bacteria</taxon>
        <taxon>Bacillati</taxon>
        <taxon>Actinomycetota</taxon>
        <taxon>Actinomycetes</taxon>
        <taxon>Micromonosporales</taxon>
        <taxon>Micromonosporaceae</taxon>
        <taxon>Paractinoplanes</taxon>
    </lineage>
</organism>
<dbReference type="Pfam" id="PF00990">
    <property type="entry name" value="GGDEF"/>
    <property type="match status" value="1"/>
</dbReference>
<feature type="domain" description="GGDEF" evidence="3">
    <location>
        <begin position="319"/>
        <end position="449"/>
    </location>
</feature>
<proteinExistence type="predicted"/>
<dbReference type="Proteomes" id="UP000219612">
    <property type="component" value="Unassembled WGS sequence"/>
</dbReference>
<evidence type="ECO:0000256" key="1">
    <source>
        <dbReference type="SAM" id="Phobius"/>
    </source>
</evidence>
<name>A0A285ICV5_9ACTN</name>
<dbReference type="Pfam" id="PF00563">
    <property type="entry name" value="EAL"/>
    <property type="match status" value="1"/>
</dbReference>
<dbReference type="EMBL" id="OBDY01000007">
    <property type="protein sequence ID" value="SNY45800.1"/>
    <property type="molecule type" value="Genomic_DNA"/>
</dbReference>
<dbReference type="SMART" id="SM00267">
    <property type="entry name" value="GGDEF"/>
    <property type="match status" value="1"/>
</dbReference>
<dbReference type="InterPro" id="IPR001633">
    <property type="entry name" value="EAL_dom"/>
</dbReference>
<feature type="domain" description="EAL" evidence="2">
    <location>
        <begin position="457"/>
        <end position="712"/>
    </location>
</feature>
<feature type="transmembrane region" description="Helical" evidence="1">
    <location>
        <begin position="179"/>
        <end position="198"/>
    </location>
</feature>
<dbReference type="Gene3D" id="3.20.20.450">
    <property type="entry name" value="EAL domain"/>
    <property type="match status" value="1"/>
</dbReference>
<dbReference type="AlphaFoldDB" id="A0A285ICV5"/>
<dbReference type="InterPro" id="IPR029787">
    <property type="entry name" value="Nucleotide_cyclase"/>
</dbReference>
<dbReference type="InterPro" id="IPR052155">
    <property type="entry name" value="Biofilm_reg_signaling"/>
</dbReference>
<sequence>MWCWWLAAGVLAIIGQYVLPVDGLAASLVYDAIGLVSGLVVLVAVRLHRPARPAMWYWFAAGQLTFVLGDLTYGYYQFALEQSPYPSLADVFYLASYPMLVAGLLLLVRGSRGNLIDAAVVAIGLGLVYWVFVIYPAVVGDADSAVERFTSTAYPAADVLLLALLARLLTGSRIASPSVWMLAAAVTLMFAADTGFALLTDTHPADPAFLLSYVVWAAAALHPSMARAYTAAETPGVGRGRLLLFGACSLLSPALLFVPTVRDDQHDLISVAVADGVLFLLVLARMAGFVKQLDRAALTDDLTGLASRRRVVQALRDASRPQLALLGLNGFKNVNDELGRPVGDRVLSALGARLLSGAPAGAVVARIGGDEFAVLLPHATADEVRTLAMALSSALRHPVTAGGHELYVGVAIGLAGGTGVDAEELLRQAEAAMYAAKHTGDPVRRWTPALDERAGENARLGGEIRMALDSGQFRVVYQPIVELPSGRVAAVEALVRWEHPLRGMVSPADFIPVAERNGLIVELGEWILRMACHRMAGWRATLGPLAPDRVSVNVSARQLARHGFAATVAAVLAETGLPAPCLAVEMTETAVFEGGQAVVTLNELRALGVRIALDDFGTGHSSLNLLQTVPVDILKVDKSFVDNITEAGRSTVIAEALIQVSRGLGLAAVAEGVETAAQAEALQRLGYSLLQGYYFGRPVADPNFALSTAVAEVRR</sequence>
<evidence type="ECO:0000259" key="2">
    <source>
        <dbReference type="PROSITE" id="PS50883"/>
    </source>
</evidence>
<dbReference type="PANTHER" id="PTHR44757:SF2">
    <property type="entry name" value="BIOFILM ARCHITECTURE MAINTENANCE PROTEIN MBAA"/>
    <property type="match status" value="1"/>
</dbReference>
<dbReference type="InterPro" id="IPR035919">
    <property type="entry name" value="EAL_sf"/>
</dbReference>
<feature type="transmembrane region" description="Helical" evidence="1">
    <location>
        <begin position="268"/>
        <end position="288"/>
    </location>
</feature>
<evidence type="ECO:0000313" key="5">
    <source>
        <dbReference type="Proteomes" id="UP000219612"/>
    </source>
</evidence>
<dbReference type="SUPFAM" id="SSF55073">
    <property type="entry name" value="Nucleotide cyclase"/>
    <property type="match status" value="1"/>
</dbReference>